<reference evidence="1" key="1">
    <citation type="journal article" date="2022" name="Nat. Microbiol.">
        <title>Unique mobile elements and scalable gene flow at the prokaryote-eukaryote boundary revealed by circularized Asgard archaea genomes.</title>
        <authorList>
            <person name="Wu F."/>
            <person name="Speth D.R."/>
            <person name="Philosof A."/>
            <person name="Cremiere A."/>
            <person name="Narayanan A."/>
            <person name="Barco R.A."/>
            <person name="Connon S.A."/>
            <person name="Amend J.P."/>
            <person name="Antoshechkin I.A."/>
            <person name="Orphan V.J."/>
        </authorList>
    </citation>
    <scope>NUCLEOTIDE SEQUENCE</scope>
    <source>
        <strain evidence="1">PR6</strain>
    </source>
</reference>
<accession>A0A9Y1BRV6</accession>
<protein>
    <submittedName>
        <fullName evidence="1">Uncharacterized protein</fullName>
    </submittedName>
</protein>
<dbReference type="Proteomes" id="UP001200513">
    <property type="component" value="Chromosome"/>
</dbReference>
<organism evidence="1">
    <name type="scientific">Candidatus Heimdallarchaeum endolithica</name>
    <dbReference type="NCBI Taxonomy" id="2876572"/>
    <lineage>
        <taxon>Archaea</taxon>
        <taxon>Promethearchaeati</taxon>
        <taxon>Candidatus Heimdallarchaeota</taxon>
        <taxon>Candidatus Heimdallarchaeia (ex Rinke et al. 2021) (nom. nud.)</taxon>
        <taxon>Candidatus Heimdallarchaeales</taxon>
        <taxon>Candidatus Heimdallarchaeaceae</taxon>
        <taxon>Candidatus Heimdallarchaeum</taxon>
    </lineage>
</organism>
<gene>
    <name evidence="1" type="ORF">K9W46_02940</name>
</gene>
<dbReference type="AlphaFoldDB" id="A0A9Y1BRV6"/>
<evidence type="ECO:0000313" key="1">
    <source>
        <dbReference type="EMBL" id="UJG44146.1"/>
    </source>
</evidence>
<sequence length="300" mass="34380">MRVRSSLWSSPSSVSYRIPAFLYTFSIKNYSVKDSRVVGHENLVHAFLIIFFPTSFDALIAKAREKVREDIDSWVSLFTDVDQISKKDLANLSRIIEESLIKSQTSFKLSELEEANVVIGKSIKLLYNVANYSEKETDILIYETDKVMTKIIGKTVLESNSEIVTFFEREKDVTKLKLSNIKVTAVQRDSLSFNISKYLNDNLTGILYFVNFSNNKEREIRINDLETLIKKTKNDCIISFAMSQSREKINISKTRILEILKTALGRTISLLDLSQKKMTLGIALLEFLDKITEKVKKEMG</sequence>
<dbReference type="EMBL" id="CP084167">
    <property type="protein sequence ID" value="UJG44146.1"/>
    <property type="molecule type" value="Genomic_DNA"/>
</dbReference>
<proteinExistence type="predicted"/>
<name>A0A9Y1BRV6_9ARCH</name>